<name>A0A857MKN7_9BACT</name>
<evidence type="ECO:0000313" key="3">
    <source>
        <dbReference type="EMBL" id="QHN43123.1"/>
    </source>
</evidence>
<feature type="compositionally biased region" description="Basic and acidic residues" evidence="1">
    <location>
        <begin position="43"/>
        <end position="58"/>
    </location>
</feature>
<evidence type="ECO:0000256" key="2">
    <source>
        <dbReference type="SAM" id="Phobius"/>
    </source>
</evidence>
<evidence type="ECO:0000256" key="1">
    <source>
        <dbReference type="SAM" id="MobiDB-lite"/>
    </source>
</evidence>
<accession>A0A857MKN7</accession>
<keyword evidence="4" id="KW-1185">Reference proteome</keyword>
<gene>
    <name evidence="3" type="ORF">GII36_04710</name>
</gene>
<sequence>MPENNQQLNNSSANRDDTGDLSESQSMLKRLESSGTGGTTTVTHKEEVEKKTHVDTETHYTEKVHTGHVSSVLFVCAVFILAVTGILFISPMVLLINDKEQLTNDLNDGLYAYYTYSNKVLGGQLGAGCGEKTIKCKFQTMSPMLKERFERYGFILTSSQATNKRYNVSSLIFPNGGGAAVDATTLNAVRKNNHSADDLMNKVYSSRTGIYQDRQFFDRLLSKFGIEQDNTLHGDTVEKFDAAFDERVAHGDPRYNDFSDDVENAATNAQDTQDAIDENGRGIYSLASLSEMSNSWRTKIYTNLEAKANTHLSLACSYATYGNLAENAVARAKVVSTARYAMNYLAVADDLKAGSPIDGEIAVESLANKLTKANSNGKNAMDADTYRVPALGESIKDRATILTELTPLLLLGILKPGAPSVPGTEYLKLALTSNIVQNGARDRTAHGLCSEGMSGAQMATEQSGLCWSPASMPLASYIGVAAGGVIGAAKDLIERIMCPASVKSVVELVKAATRTEATATLPERIRIAAQAESQRFSASTTGIQAQNIIFAGTGTLLGDRAQSLGMRPANIASMTVYMTQAQLLQEKLENEERIAARSTPWDATNPYSFVGSVVAKFAPAGTALPSGSWQGGVSTLLSSLPLAANGVLQTGVSALYTQPSHFQVTRMQPATVCGIQGDLDIEINPDFACNIRYSMTPQELSLDISEILDYMTKPHPDNAQKSLSEVNARDTSADPERGERMKKQARDGAAAAYVDPATGKPNKYTEYAKFMQYCVNRQDPWGGIGMAVDEQDPKYAEDPVDEKGRRTSDNRSGLREKPDDEEKPESYYALGWGSTADQEWYTGKKCMDDSSEMMKYFRGYTMACAVLASMSGSRQCWDEDTIPNSHDDFYTTNNIIFKASS</sequence>
<dbReference type="RefSeq" id="WP_260762980.1">
    <property type="nucleotide sequence ID" value="NZ_CP045921.1"/>
</dbReference>
<protein>
    <submittedName>
        <fullName evidence="3">Uncharacterized protein</fullName>
    </submittedName>
</protein>
<feature type="compositionally biased region" description="Basic and acidic residues" evidence="1">
    <location>
        <begin position="727"/>
        <end position="746"/>
    </location>
</feature>
<feature type="region of interest" description="Disordered" evidence="1">
    <location>
        <begin position="1"/>
        <end position="58"/>
    </location>
</feature>
<keyword evidence="2" id="KW-1133">Transmembrane helix</keyword>
<keyword evidence="2" id="KW-0472">Membrane</keyword>
<reference evidence="3" key="1">
    <citation type="journal article" date="2021" name="Nat. Microbiol.">
        <title>Cocultivation of an ultrasmall environmental parasitic bacterium with lytic ability against bacteria associated with wastewater foams.</title>
        <authorList>
            <person name="Batinovic S."/>
            <person name="Rose J.J.A."/>
            <person name="Ratcliffe J."/>
            <person name="Seviour R.J."/>
            <person name="Petrovski S."/>
        </authorList>
    </citation>
    <scope>NUCLEOTIDE SEQUENCE</scope>
    <source>
        <strain evidence="3">JR1</strain>
    </source>
</reference>
<feature type="compositionally biased region" description="Basic and acidic residues" evidence="1">
    <location>
        <begin position="794"/>
        <end position="820"/>
    </location>
</feature>
<feature type="compositionally biased region" description="Polar residues" evidence="1">
    <location>
        <begin position="1"/>
        <end position="13"/>
    </location>
</feature>
<feature type="region of interest" description="Disordered" evidence="1">
    <location>
        <begin position="794"/>
        <end position="826"/>
    </location>
</feature>
<keyword evidence="2" id="KW-0812">Transmembrane</keyword>
<dbReference type="EMBL" id="CP045921">
    <property type="protein sequence ID" value="QHN43123.1"/>
    <property type="molecule type" value="Genomic_DNA"/>
</dbReference>
<proteinExistence type="predicted"/>
<dbReference type="Proteomes" id="UP001059824">
    <property type="component" value="Chromosome"/>
</dbReference>
<feature type="transmembrane region" description="Helical" evidence="2">
    <location>
        <begin position="72"/>
        <end position="96"/>
    </location>
</feature>
<dbReference type="AlphaFoldDB" id="A0A857MKN7"/>
<dbReference type="KEGG" id="mama:GII36_04710"/>
<feature type="region of interest" description="Disordered" evidence="1">
    <location>
        <begin position="715"/>
        <end position="757"/>
    </location>
</feature>
<organism evidence="3 4">
    <name type="scientific">Candidatus Mycosynbacter amalyticus</name>
    <dbReference type="NCBI Taxonomy" id="2665156"/>
    <lineage>
        <taxon>Bacteria</taxon>
        <taxon>Candidatus Saccharimonadota</taxon>
        <taxon>Candidatus Saccharimonadota incertae sedis</taxon>
        <taxon>Candidatus Mycosynbacter</taxon>
    </lineage>
</organism>
<evidence type="ECO:0000313" key="4">
    <source>
        <dbReference type="Proteomes" id="UP001059824"/>
    </source>
</evidence>